<evidence type="ECO:0000256" key="1">
    <source>
        <dbReference type="SAM" id="MobiDB-lite"/>
    </source>
</evidence>
<sequence length="358" mass="41417">MKNDTLEELIKGIRDLKVEMTELKKFQMVSSSRIVERSKGFVERCMWCDNPNHKRGDCDSYKAAIKDGIIYFKEGRIRLTGSDEPLKTNFEKGGMKKLIEDQTLKSNAIKRKEVEAYSITIEQKAVKANSSPSTEAMIRGAEAIRKITRWDDPVDIISIKAFLCKDKHEDDLYDAMVEEKRSRALCEEDVGESASKRRSPRNKEAQEEQNLENMPSSTRLGNTPLPKEWWEKDKMKEKDDSNKAKGKIPTYKLQSNIESSTDMKSILEEKILDAKIEFTLREALSIAKKDFYELIINVIKRKRQMITKAIMVEALDTRKNLFQEMFIEHGKAFALNPDEIGCVDPNFIAPMVWREWML</sequence>
<evidence type="ECO:0000259" key="2">
    <source>
        <dbReference type="Pfam" id="PF13352"/>
    </source>
</evidence>
<gene>
    <name evidence="3" type="ORF">PHYPADRAFT_102983</name>
</gene>
<accession>A9U642</accession>
<proteinExistence type="predicted"/>
<reference evidence="3" key="1">
    <citation type="journal article" date="2008" name="Science">
        <title>The Physcomitrella genome reveals evolutionary insights into the conquest of land by plants.</title>
        <authorList>
            <person name="Rensing S."/>
            <person name="Lang D."/>
            <person name="Zimmer A."/>
            <person name="Terry A."/>
            <person name="Salamov A."/>
            <person name="Shapiro H."/>
            <person name="Nishiyama T."/>
            <person name="Perroud P.-F."/>
            <person name="Lindquist E."/>
            <person name="Kamisugi Y."/>
            <person name="Tanahashi T."/>
            <person name="Sakakibara K."/>
            <person name="Fujita T."/>
            <person name="Oishi K."/>
            <person name="Shin-I T."/>
            <person name="Kuroki Y."/>
            <person name="Toyoda A."/>
            <person name="Suzuki Y."/>
            <person name="Hashimoto A."/>
            <person name="Yamaguchi K."/>
            <person name="Sugano A."/>
            <person name="Kohara Y."/>
            <person name="Fujiyama A."/>
            <person name="Anterola A."/>
            <person name="Aoki S."/>
            <person name="Ashton N."/>
            <person name="Barbazuk W.B."/>
            <person name="Barker E."/>
            <person name="Bennetzen J."/>
            <person name="Bezanilla M."/>
            <person name="Blankenship R."/>
            <person name="Cho S.H."/>
            <person name="Dutcher S."/>
            <person name="Estelle M."/>
            <person name="Fawcett J.A."/>
            <person name="Gundlach H."/>
            <person name="Hanada K."/>
            <person name="Heyl A."/>
            <person name="Hicks K.A."/>
            <person name="Hugh J."/>
            <person name="Lohr M."/>
            <person name="Mayer K."/>
            <person name="Melkozernov A."/>
            <person name="Murata T."/>
            <person name="Nelson D."/>
            <person name="Pils B."/>
            <person name="Prigge M."/>
            <person name="Reiss B."/>
            <person name="Renner T."/>
            <person name="Rombauts S."/>
            <person name="Rushton P."/>
            <person name="Sanderfoot A."/>
            <person name="Schween G."/>
            <person name="Shiu S.-H."/>
            <person name="Stueber K."/>
            <person name="Theodoulou F.L."/>
            <person name="Tu H."/>
            <person name="Van de Peer Y."/>
            <person name="Verrier P.J."/>
            <person name="Waters E."/>
            <person name="Wood A."/>
            <person name="Yang L."/>
            <person name="Cove D."/>
            <person name="Cuming A."/>
            <person name="Hasebe M."/>
            <person name="Lucas S."/>
            <person name="Mishler D.B."/>
            <person name="Reski R."/>
            <person name="Grigoriev I."/>
            <person name="Quatrano R.S."/>
            <person name="Boore J.L."/>
        </authorList>
    </citation>
    <scope>NUCLEOTIDE SEQUENCE [LARGE SCALE GENOMIC DNA]</scope>
</reference>
<name>A9U642_PHYPA</name>
<feature type="compositionally biased region" description="Basic and acidic residues" evidence="1">
    <location>
        <begin position="228"/>
        <end position="243"/>
    </location>
</feature>
<feature type="domain" description="DUF4100" evidence="2">
    <location>
        <begin position="78"/>
        <end position="307"/>
    </location>
</feature>
<dbReference type="Pfam" id="PF13352">
    <property type="entry name" value="DUF4100"/>
    <property type="match status" value="1"/>
</dbReference>
<organism>
    <name type="scientific">Physcomitrium patens</name>
    <name type="common">Spreading-leaved earth moss</name>
    <name type="synonym">Physcomitrella patens</name>
    <dbReference type="NCBI Taxonomy" id="3218"/>
    <lineage>
        <taxon>Eukaryota</taxon>
        <taxon>Viridiplantae</taxon>
        <taxon>Streptophyta</taxon>
        <taxon>Embryophyta</taxon>
        <taxon>Bryophyta</taxon>
        <taxon>Bryophytina</taxon>
        <taxon>Bryopsida</taxon>
        <taxon>Funariidae</taxon>
        <taxon>Funariales</taxon>
        <taxon>Funariaceae</taxon>
        <taxon>Physcomitrium</taxon>
    </lineage>
</organism>
<evidence type="ECO:0000313" key="3">
    <source>
        <dbReference type="EMBL" id="EDQ48861.1"/>
    </source>
</evidence>
<protein>
    <submittedName>
        <fullName evidence="3">Predicted protein</fullName>
    </submittedName>
</protein>
<dbReference type="InterPro" id="IPR025165">
    <property type="entry name" value="DUF4100"/>
</dbReference>
<feature type="compositionally biased region" description="Polar residues" evidence="1">
    <location>
        <begin position="211"/>
        <end position="221"/>
    </location>
</feature>
<dbReference type="EMBL" id="DS545775">
    <property type="protein sequence ID" value="EDQ48861.1"/>
    <property type="molecule type" value="Genomic_DNA"/>
</dbReference>
<dbReference type="AlphaFoldDB" id="A9U642"/>
<feature type="region of interest" description="Disordered" evidence="1">
    <location>
        <begin position="184"/>
        <end position="246"/>
    </location>
</feature>